<dbReference type="GO" id="GO:0006352">
    <property type="term" value="P:DNA-templated transcription initiation"/>
    <property type="evidence" value="ECO:0007669"/>
    <property type="project" value="InterPro"/>
</dbReference>
<dbReference type="InterPro" id="IPR007627">
    <property type="entry name" value="RNA_pol_sigma70_r2"/>
</dbReference>
<evidence type="ECO:0000313" key="3">
    <source>
        <dbReference type="Proteomes" id="UP000095762"/>
    </source>
</evidence>
<dbReference type="GO" id="GO:0003700">
    <property type="term" value="F:DNA-binding transcription factor activity"/>
    <property type="evidence" value="ECO:0007669"/>
    <property type="project" value="InterPro"/>
</dbReference>
<dbReference type="AlphaFoldDB" id="A0A174PMU2"/>
<evidence type="ECO:0000259" key="1">
    <source>
        <dbReference type="Pfam" id="PF04542"/>
    </source>
</evidence>
<protein>
    <submittedName>
        <fullName evidence="2">RNA polymerase sigma factor, sigma-70 family</fullName>
    </submittedName>
</protein>
<dbReference type="InterPro" id="IPR013324">
    <property type="entry name" value="RNA_pol_sigma_r3/r4-like"/>
</dbReference>
<proteinExistence type="predicted"/>
<reference evidence="2 3" key="1">
    <citation type="submission" date="2015-09" db="EMBL/GenBank/DDBJ databases">
        <authorList>
            <consortium name="Pathogen Informatics"/>
        </authorList>
    </citation>
    <scope>NUCLEOTIDE SEQUENCE [LARGE SCALE GENOMIC DNA]</scope>
    <source>
        <strain evidence="2 3">2789STDY5834957</strain>
    </source>
</reference>
<organism evidence="2 3">
    <name type="scientific">Blautia obeum</name>
    <dbReference type="NCBI Taxonomy" id="40520"/>
    <lineage>
        <taxon>Bacteria</taxon>
        <taxon>Bacillati</taxon>
        <taxon>Bacillota</taxon>
        <taxon>Clostridia</taxon>
        <taxon>Lachnospirales</taxon>
        <taxon>Lachnospiraceae</taxon>
        <taxon>Blautia</taxon>
    </lineage>
</organism>
<dbReference type="InterPro" id="IPR013325">
    <property type="entry name" value="RNA_pol_sigma_r2"/>
</dbReference>
<dbReference type="Pfam" id="PF04542">
    <property type="entry name" value="Sigma70_r2"/>
    <property type="match status" value="1"/>
</dbReference>
<dbReference type="SUPFAM" id="SSF88659">
    <property type="entry name" value="Sigma3 and sigma4 domains of RNA polymerase sigma factors"/>
    <property type="match status" value="1"/>
</dbReference>
<name>A0A174PMU2_9FIRM</name>
<evidence type="ECO:0000313" key="2">
    <source>
        <dbReference type="EMBL" id="CUP60891.1"/>
    </source>
</evidence>
<sequence length="313" mass="36739">MKKEDYKMEERKEYKKNENYSQEVLAQIMNSYKIACTYGNDVLKKDMLEKLYYFGRSYVYSVMWETYPTIMRNPLHRDDVIDEIWCVIFEQIDNYDCSKSSLTTFVLPWIRHVVTEYCSRNFHKTTSYYADGIRKVSAAMNYCQEKNIPSSIETLQKLTGLRIPTIKKCIDLLSKKDVVSYEVLSENGFEQSSSLSSPENIFFKNEETESFNHILEESLTEEELEIMILLLQPDNPAKLKASYREIAQKTHTNVPYVKDCISRATMKLKNNKELLRKYPNVIKMYDESMVGESAPVLDDGDLIKKQYEELSED</sequence>
<dbReference type="SUPFAM" id="SSF88946">
    <property type="entry name" value="Sigma2 domain of RNA polymerase sigma factors"/>
    <property type="match status" value="1"/>
</dbReference>
<dbReference type="EMBL" id="CZBP01000001">
    <property type="protein sequence ID" value="CUP60891.1"/>
    <property type="molecule type" value="Genomic_DNA"/>
</dbReference>
<gene>
    <name evidence="2" type="ORF">ERS852569_00156</name>
</gene>
<dbReference type="Proteomes" id="UP000095762">
    <property type="component" value="Unassembled WGS sequence"/>
</dbReference>
<accession>A0A174PMU2</accession>
<feature type="domain" description="RNA polymerase sigma-70 region 2" evidence="1">
    <location>
        <begin position="70"/>
        <end position="120"/>
    </location>
</feature>
<dbReference type="RefSeq" id="WP_055059193.1">
    <property type="nucleotide sequence ID" value="NZ_CZBP01000001.1"/>
</dbReference>